<accession>D3T9G8</accession>
<proteinExistence type="predicted"/>
<name>D3T9G8_ACIB4</name>
<reference evidence="1" key="1">
    <citation type="submission" date="2010-02" db="EMBL/GenBank/DDBJ databases">
        <title>Complete sequence of Aciduliprofundum boonei T469.</title>
        <authorList>
            <consortium name="US DOE Joint Genome Institute"/>
            <person name="Lucas S."/>
            <person name="Copeland A."/>
            <person name="Lapidus A."/>
            <person name="Cheng J.-F."/>
            <person name="Bruce D."/>
            <person name="Goodwin L."/>
            <person name="Pitluck S."/>
            <person name="Saunders E."/>
            <person name="Detter J.C."/>
            <person name="Han C."/>
            <person name="Tapia R."/>
            <person name="Land M."/>
            <person name="Hauser L."/>
            <person name="Kyrpides N."/>
            <person name="Mikhailova N."/>
            <person name="Flores G."/>
            <person name="Reysenbach A.-L."/>
            <person name="Woyke T."/>
        </authorList>
    </citation>
    <scope>NUCLEOTIDE SEQUENCE</scope>
    <source>
        <strain evidence="1">T469</strain>
    </source>
</reference>
<dbReference type="RefSeq" id="WP_012997266.1">
    <property type="nucleotide sequence ID" value="NC_013926.1"/>
</dbReference>
<sequence length="160" mass="18602">MRLAWQCPTCYAELGDKSYAKMLTCPYCGSLLIVNAKDKKFYRVPKENGWYYFRKANSPGYIRFGNYEEHYKYDKNDKKWYLLKNGKVFELSGKLKSFGKSIVEEGEVSYVWGEFPFVAPPKSTLKTAIEEDKIIKISSRAILLFLESNKEASDIFPEIL</sequence>
<evidence type="ECO:0000313" key="1">
    <source>
        <dbReference type="EMBL" id="ADD08747.1"/>
    </source>
</evidence>
<dbReference type="HOGENOM" id="CLU_1648206_0_0_2"/>
<protein>
    <recommendedName>
        <fullName evidence="3">DUF4178 domain-containing protein</fullName>
    </recommendedName>
</protein>
<dbReference type="EMBL" id="CP001941">
    <property type="protein sequence ID" value="ADD08747.1"/>
    <property type="molecule type" value="Genomic_DNA"/>
</dbReference>
<evidence type="ECO:0000313" key="2">
    <source>
        <dbReference type="Proteomes" id="UP000001400"/>
    </source>
</evidence>
<dbReference type="OrthoDB" id="378368at2157"/>
<dbReference type="AlphaFoldDB" id="D3T9G8"/>
<dbReference type="GeneID" id="8827891"/>
<dbReference type="KEGG" id="abi:Aboo_0938"/>
<evidence type="ECO:0008006" key="3">
    <source>
        <dbReference type="Google" id="ProtNLM"/>
    </source>
</evidence>
<gene>
    <name evidence="1" type="ordered locus">Aboo_0938</name>
</gene>
<keyword evidence="2" id="KW-1185">Reference proteome</keyword>
<organism evidence="1 2">
    <name type="scientific">Aciduliprofundum boonei (strain DSM 19572 / T469)</name>
    <dbReference type="NCBI Taxonomy" id="439481"/>
    <lineage>
        <taxon>Archaea</taxon>
        <taxon>Methanobacteriati</taxon>
        <taxon>Thermoplasmatota</taxon>
        <taxon>DHVE2 group</taxon>
        <taxon>Candidatus Aciduliprofundum</taxon>
    </lineage>
</organism>
<dbReference type="Proteomes" id="UP000001400">
    <property type="component" value="Chromosome"/>
</dbReference>